<feature type="region of interest" description="Disordered" evidence="2">
    <location>
        <begin position="1178"/>
        <end position="1245"/>
    </location>
</feature>
<dbReference type="InterPro" id="IPR008936">
    <property type="entry name" value="Rho_GTPase_activation_prot"/>
</dbReference>
<feature type="domain" description="Rho-GAP" evidence="3">
    <location>
        <begin position="24"/>
        <end position="219"/>
    </location>
</feature>
<feature type="region of interest" description="Disordered" evidence="2">
    <location>
        <begin position="1293"/>
        <end position="1323"/>
    </location>
</feature>
<feature type="compositionally biased region" description="Polar residues" evidence="2">
    <location>
        <begin position="1217"/>
        <end position="1226"/>
    </location>
</feature>
<dbReference type="Pfam" id="PF00620">
    <property type="entry name" value="RhoGAP"/>
    <property type="match status" value="1"/>
</dbReference>
<feature type="compositionally biased region" description="Basic and acidic residues" evidence="2">
    <location>
        <begin position="708"/>
        <end position="718"/>
    </location>
</feature>
<dbReference type="SUPFAM" id="SSF48350">
    <property type="entry name" value="GTPase activation domain, GAP"/>
    <property type="match status" value="1"/>
</dbReference>
<proteinExistence type="predicted"/>
<dbReference type="OrthoDB" id="79452at2759"/>
<feature type="compositionally biased region" description="Polar residues" evidence="2">
    <location>
        <begin position="388"/>
        <end position="409"/>
    </location>
</feature>
<feature type="compositionally biased region" description="Basic and acidic residues" evidence="2">
    <location>
        <begin position="309"/>
        <end position="319"/>
    </location>
</feature>
<feature type="compositionally biased region" description="Low complexity" evidence="2">
    <location>
        <begin position="968"/>
        <end position="978"/>
    </location>
</feature>
<dbReference type="InterPro" id="IPR000198">
    <property type="entry name" value="RhoGAP_dom"/>
</dbReference>
<protein>
    <submittedName>
        <fullName evidence="5">Rho GTPase-activating protein 30 isoform X1</fullName>
    </submittedName>
</protein>
<feature type="region of interest" description="Disordered" evidence="2">
    <location>
        <begin position="1130"/>
        <end position="1166"/>
    </location>
</feature>
<dbReference type="RefSeq" id="XP_015745128.1">
    <property type="nucleotide sequence ID" value="XM_015889642.2"/>
</dbReference>
<feature type="region of interest" description="Disordered" evidence="2">
    <location>
        <begin position="892"/>
        <end position="926"/>
    </location>
</feature>
<reference evidence="5" key="1">
    <citation type="submission" date="2025-08" db="UniProtKB">
        <authorList>
            <consortium name="RefSeq"/>
        </authorList>
    </citation>
    <scope>IDENTIFICATION</scope>
    <source>
        <tissue evidence="5">Liver</tissue>
    </source>
</reference>
<feature type="region of interest" description="Disordered" evidence="2">
    <location>
        <begin position="373"/>
        <end position="418"/>
    </location>
</feature>
<gene>
    <name evidence="5" type="primary">ARHGAP30</name>
</gene>
<dbReference type="GO" id="GO:0005096">
    <property type="term" value="F:GTPase activator activity"/>
    <property type="evidence" value="ECO:0007669"/>
    <property type="project" value="UniProtKB-KW"/>
</dbReference>
<dbReference type="InterPro" id="IPR051576">
    <property type="entry name" value="PX-Rho_GAP"/>
</dbReference>
<keyword evidence="4" id="KW-1185">Reference proteome</keyword>
<sequence>MSLAMKARQKVKRKGPAKDRVFGCDLVEHLQSSGHDVPQVLKSCTEFVEQHGIVDGIYRLSGVSSNIQKLRLEFDNDRNPDLNKEVYLQDIHCVSSLCKAYFRELPNPLLTYQLYDKFAEAVAIQLKESRLEKIKEVLKDLPPPHHRTLEFLMKHLVRMASFSSQTNMHVRNLAIVWAPNLLRSKDIEVSGFNGTAAFMEVRIQSIVVEFILTHVEQIFGDAPLCGGTRESIRKSLLAMSPVVLPDEKYCLPYNVPAMLNQGDGPPQMRPYHTIIEFNDSKRKGSLKAKKWKSIFNLGRSNHDSKRKLNKPEDKDDKMGQIRLRPAKSMDSLSCMPSVIDDDAHLGREISQKHESFDGPVSLDSSFLESGYVSAKSKSEDMQDEATKSEPTTPKSSRSSLVGGTPQGRSPKNARNRAEKCAGVHISGPFSVTVPFHITSNLTLSRLTRGLECPALSYCALDNETPEAISSNEEDFSRMTEDKEKLTSAITANKEVTAETKIEAQIDPEENRISMEVEDTFSFLDSQDVLEEDQLQMNSREGPDFPDCPSLGLDILPSTEDDLGSGFMNEMIGGGMELEMYSTVPQLGYLSIEECMNEHSEGEDDQFYLAMGFIDEEPKEGDTDEVYLSAFDDLSPLASELEHLRQSNEDQTPDIPSPKLTVEDHTSWMARETLVEDLKSSHLLEVGMEPQQGDFSTWDPALTKYLDPKLAKPHEKELGSRSNSNEMETSLTDKAEGEPIFSMLQIEDTNVGSEADLFIQKTGCPEEIACQTSLDPESGEKNAEADKAEPIFSLLQVDDTNVESEVDLFIQKTGCLEEIACQTSLDPESGKKNAEADKVEPIFSLLQVDDTNVGNEVDLFVQKTGCPEKVACQTSLDPESENQTIKSSVEDQWQLQNASQSEQIPCPPCSPRVETPPSEVVGRSKKHVGDTLVIQEMGELHSRNAAQAASSVEELSSLQGLISSSLLDSNSESASSTSLPAPAAWNPKHTSSPGAAYAHAPLSDSCMNSEDFSLTASAQKPCLENRLQKPQDELPAEASYALKHELLDGSVHMKLTSSTARVQQVKSFPVVPPKPQFAKVPPSLKPVTSSKEHLINVPVKNCEDGTKQEPNQSSLKRPFHLTSLDTSYHIRDSSQNVESSPASPVPPSSSEDCCSNLGALPKQRNSMPVSLEKFSNDCKNKEDIAPKPQHSPRDKSFSWSKSGELGGSSLHLTKGSLPGTSDRQNSSQHDDGKGPPHGLLSPEKPISEGLEATPWKQRWNNWRHSGSMSFDEAVALAKERHVAQAPMRRMQTYSYGDVDGPHGLSRTEKTAPTPKPALRPLGQLPQRPLSCFSTAGPPEAHGLGKLLFPPALPDVIPESVHSPGQEGSSFPQDFPPRSRLSLSKIGRRLSMSDEAYFGLSHEQR</sequence>
<organism evidence="4 5">
    <name type="scientific">Python bivittatus</name>
    <name type="common">Burmese python</name>
    <name type="synonym">Python molurus bivittatus</name>
    <dbReference type="NCBI Taxonomy" id="176946"/>
    <lineage>
        <taxon>Eukaryota</taxon>
        <taxon>Metazoa</taxon>
        <taxon>Chordata</taxon>
        <taxon>Craniata</taxon>
        <taxon>Vertebrata</taxon>
        <taxon>Euteleostomi</taxon>
        <taxon>Lepidosauria</taxon>
        <taxon>Squamata</taxon>
        <taxon>Bifurcata</taxon>
        <taxon>Unidentata</taxon>
        <taxon>Episquamata</taxon>
        <taxon>Toxicofera</taxon>
        <taxon>Serpentes</taxon>
        <taxon>Henophidia</taxon>
        <taxon>Pythonidae</taxon>
        <taxon>Python</taxon>
    </lineage>
</organism>
<dbReference type="PANTHER" id="PTHR15729">
    <property type="entry name" value="CDC42 GTPASE-ACTIVATING PROTEIN"/>
    <property type="match status" value="1"/>
</dbReference>
<feature type="region of interest" description="Disordered" evidence="2">
    <location>
        <begin position="302"/>
        <end position="334"/>
    </location>
</feature>
<evidence type="ECO:0000256" key="2">
    <source>
        <dbReference type="SAM" id="MobiDB-lite"/>
    </source>
</evidence>
<evidence type="ECO:0000256" key="1">
    <source>
        <dbReference type="ARBA" id="ARBA00022468"/>
    </source>
</evidence>
<dbReference type="CTD" id="257106"/>
<dbReference type="GO" id="GO:0007264">
    <property type="term" value="P:small GTPase-mediated signal transduction"/>
    <property type="evidence" value="ECO:0007669"/>
    <property type="project" value="TreeGrafter"/>
</dbReference>
<feature type="region of interest" description="Disordered" evidence="2">
    <location>
        <begin position="1074"/>
        <end position="1118"/>
    </location>
</feature>
<evidence type="ECO:0000313" key="5">
    <source>
        <dbReference type="RefSeq" id="XP_015745128.1"/>
    </source>
</evidence>
<feature type="region of interest" description="Disordered" evidence="2">
    <location>
        <begin position="708"/>
        <end position="736"/>
    </location>
</feature>
<dbReference type="Proteomes" id="UP000695026">
    <property type="component" value="Unplaced"/>
</dbReference>
<dbReference type="PROSITE" id="PS50238">
    <property type="entry name" value="RHOGAP"/>
    <property type="match status" value="1"/>
</dbReference>
<dbReference type="CDD" id="cd04384">
    <property type="entry name" value="RhoGAP_CdGAP"/>
    <property type="match status" value="1"/>
</dbReference>
<feature type="region of interest" description="Disordered" evidence="2">
    <location>
        <begin position="1353"/>
        <end position="1384"/>
    </location>
</feature>
<dbReference type="FunFam" id="1.10.555.10:FF:000002">
    <property type="entry name" value="rho GTPase-activating protein 32 isoform X1"/>
    <property type="match status" value="1"/>
</dbReference>
<dbReference type="GeneID" id="103063903"/>
<feature type="compositionally biased region" description="Basic and acidic residues" evidence="2">
    <location>
        <begin position="376"/>
        <end position="387"/>
    </location>
</feature>
<dbReference type="KEGG" id="pbi:103063903"/>
<feature type="compositionally biased region" description="Polar residues" evidence="2">
    <location>
        <begin position="719"/>
        <end position="729"/>
    </location>
</feature>
<name>A0A9F3QTE5_PYTBI</name>
<feature type="compositionally biased region" description="Basic and acidic residues" evidence="2">
    <location>
        <begin position="1178"/>
        <end position="1195"/>
    </location>
</feature>
<dbReference type="Gene3D" id="1.10.555.10">
    <property type="entry name" value="Rho GTPase activation protein"/>
    <property type="match status" value="1"/>
</dbReference>
<feature type="compositionally biased region" description="Polar residues" evidence="2">
    <location>
        <begin position="892"/>
        <end position="902"/>
    </location>
</feature>
<evidence type="ECO:0000313" key="4">
    <source>
        <dbReference type="Proteomes" id="UP000695026"/>
    </source>
</evidence>
<dbReference type="SMART" id="SM00324">
    <property type="entry name" value="RhoGAP"/>
    <property type="match status" value="1"/>
</dbReference>
<feature type="region of interest" description="Disordered" evidence="2">
    <location>
        <begin position="968"/>
        <end position="991"/>
    </location>
</feature>
<dbReference type="PANTHER" id="PTHR15729:SF12">
    <property type="entry name" value="RHO GTPASE-ACTIVATING PROTEIN 30"/>
    <property type="match status" value="1"/>
</dbReference>
<dbReference type="OMA" id="PKPCLEN"/>
<evidence type="ECO:0000259" key="3">
    <source>
        <dbReference type="PROSITE" id="PS50238"/>
    </source>
</evidence>
<keyword evidence="1" id="KW-0343">GTPase activation</keyword>
<accession>A0A9F3QTE5</accession>